<dbReference type="AlphaFoldDB" id="A0A4S5C6U1"/>
<comment type="caution">
    <text evidence="2">The sequence shown here is derived from an EMBL/GenBank/DDBJ whole genome shotgun (WGS) entry which is preliminary data.</text>
</comment>
<keyword evidence="3" id="KW-1185">Reference proteome</keyword>
<reference evidence="2 3" key="1">
    <citation type="submission" date="2019-04" db="EMBL/GenBank/DDBJ databases">
        <title>Draft genome sequences for three unisolated Alnus-infective Frankia Sp+ strains, AgTrS, AiOr and AvVan, the first sequenced Frankia strains able to sporulate in-planta.</title>
        <authorList>
            <person name="Bethencourt L."/>
            <person name="Vautrin F."/>
            <person name="Taib N."/>
            <person name="Dubost A."/>
            <person name="Castro-Garcia L."/>
            <person name="Imbaud O."/>
            <person name="Abrouk D."/>
            <person name="Fournier P."/>
            <person name="Briolay J."/>
            <person name="Nguyen A."/>
            <person name="Normand P."/>
            <person name="Fernandez M.P."/>
            <person name="Brochier-Armanet C."/>
            <person name="Herrera-Belaroussi A."/>
        </authorList>
    </citation>
    <scope>NUCLEOTIDE SEQUENCE [LARGE SCALE GENOMIC DNA]</scope>
    <source>
        <strain evidence="2 3">AvVan</strain>
    </source>
</reference>
<sequence length="99" mass="10574">MAIPPVVSWSARDGADFLALVGGSASDSSPLEGKKGAESQHRRGRRRRLRATTGARPGADGRRRADDLRHGAATGTEWRPERVGWATTGFMIVMGGLDC</sequence>
<feature type="compositionally biased region" description="Basic and acidic residues" evidence="1">
    <location>
        <begin position="32"/>
        <end position="41"/>
    </location>
</feature>
<accession>A0A4S5C6U1</accession>
<evidence type="ECO:0000313" key="3">
    <source>
        <dbReference type="Proteomes" id="UP000305282"/>
    </source>
</evidence>
<protein>
    <submittedName>
        <fullName evidence="2">Uncharacterized protein</fullName>
    </submittedName>
</protein>
<gene>
    <name evidence="2" type="ORF">E7Y31_20795</name>
</gene>
<proteinExistence type="predicted"/>
<evidence type="ECO:0000256" key="1">
    <source>
        <dbReference type="SAM" id="MobiDB-lite"/>
    </source>
</evidence>
<feature type="region of interest" description="Disordered" evidence="1">
    <location>
        <begin position="23"/>
        <end position="80"/>
    </location>
</feature>
<dbReference type="Proteomes" id="UP000305282">
    <property type="component" value="Unassembled WGS sequence"/>
</dbReference>
<feature type="compositionally biased region" description="Basic and acidic residues" evidence="1">
    <location>
        <begin position="59"/>
        <end position="70"/>
    </location>
</feature>
<organism evidence="2 3">
    <name type="scientific">Candidatus Frankia alpina</name>
    <dbReference type="NCBI Taxonomy" id="2699483"/>
    <lineage>
        <taxon>Bacteria</taxon>
        <taxon>Bacillati</taxon>
        <taxon>Actinomycetota</taxon>
        <taxon>Actinomycetes</taxon>
        <taxon>Frankiales</taxon>
        <taxon>Frankiaceae</taxon>
        <taxon>Frankia</taxon>
    </lineage>
</organism>
<dbReference type="EMBL" id="SSXH01000789">
    <property type="protein sequence ID" value="THJ38256.1"/>
    <property type="molecule type" value="Genomic_DNA"/>
</dbReference>
<name>A0A4S5C6U1_9ACTN</name>
<evidence type="ECO:0000313" key="2">
    <source>
        <dbReference type="EMBL" id="THJ38256.1"/>
    </source>
</evidence>